<keyword evidence="7" id="KW-0902">Two-component regulatory system</keyword>
<dbReference type="FunFam" id="3.30.565.10:FF:000006">
    <property type="entry name" value="Sensor histidine kinase WalK"/>
    <property type="match status" value="1"/>
</dbReference>
<dbReference type="CDD" id="cd00082">
    <property type="entry name" value="HisKA"/>
    <property type="match status" value="1"/>
</dbReference>
<gene>
    <name evidence="11" type="ordered locus">Slip_0816</name>
</gene>
<dbReference type="PROSITE" id="PS50109">
    <property type="entry name" value="HIS_KIN"/>
    <property type="match status" value="1"/>
</dbReference>
<keyword evidence="6 11" id="KW-0418">Kinase</keyword>
<dbReference type="GO" id="GO:0016036">
    <property type="term" value="P:cellular response to phosphate starvation"/>
    <property type="evidence" value="ECO:0007669"/>
    <property type="project" value="TreeGrafter"/>
</dbReference>
<dbReference type="Gene3D" id="1.10.287.130">
    <property type="match status" value="1"/>
</dbReference>
<dbReference type="GO" id="GO:0000155">
    <property type="term" value="F:phosphorelay sensor kinase activity"/>
    <property type="evidence" value="ECO:0007669"/>
    <property type="project" value="InterPro"/>
</dbReference>
<dbReference type="SMART" id="SM00091">
    <property type="entry name" value="PAS"/>
    <property type="match status" value="1"/>
</dbReference>
<evidence type="ECO:0000259" key="10">
    <source>
        <dbReference type="PROSITE" id="PS50112"/>
    </source>
</evidence>
<evidence type="ECO:0000259" key="9">
    <source>
        <dbReference type="PROSITE" id="PS50109"/>
    </source>
</evidence>
<dbReference type="InterPro" id="IPR013656">
    <property type="entry name" value="PAS_4"/>
</dbReference>
<comment type="subcellular location">
    <subcellularLocation>
        <location evidence="2">Membrane</location>
    </subcellularLocation>
</comment>
<evidence type="ECO:0000256" key="2">
    <source>
        <dbReference type="ARBA" id="ARBA00004370"/>
    </source>
</evidence>
<organism evidence="11 12">
    <name type="scientific">Syntrophothermus lipocalidus (strain DSM 12680 / TGB-C1)</name>
    <dbReference type="NCBI Taxonomy" id="643648"/>
    <lineage>
        <taxon>Bacteria</taxon>
        <taxon>Bacillati</taxon>
        <taxon>Bacillota</taxon>
        <taxon>Clostridia</taxon>
        <taxon>Eubacteriales</taxon>
        <taxon>Syntrophomonadaceae</taxon>
        <taxon>Syntrophothermus</taxon>
    </lineage>
</organism>
<dbReference type="InterPro" id="IPR005467">
    <property type="entry name" value="His_kinase_dom"/>
</dbReference>
<evidence type="ECO:0000313" key="12">
    <source>
        <dbReference type="Proteomes" id="UP000000378"/>
    </source>
</evidence>
<feature type="domain" description="Histidine kinase" evidence="9">
    <location>
        <begin position="135"/>
        <end position="352"/>
    </location>
</feature>
<dbReference type="CDD" id="cd00075">
    <property type="entry name" value="HATPase"/>
    <property type="match status" value="1"/>
</dbReference>
<evidence type="ECO:0000256" key="1">
    <source>
        <dbReference type="ARBA" id="ARBA00000085"/>
    </source>
</evidence>
<dbReference type="InterPro" id="IPR000014">
    <property type="entry name" value="PAS"/>
</dbReference>
<dbReference type="STRING" id="643648.Slip_0816"/>
<dbReference type="InterPro" id="IPR035965">
    <property type="entry name" value="PAS-like_dom_sf"/>
</dbReference>
<dbReference type="KEGG" id="slp:Slip_0816"/>
<evidence type="ECO:0000256" key="7">
    <source>
        <dbReference type="ARBA" id="ARBA00023012"/>
    </source>
</evidence>
<dbReference type="eggNOG" id="COG5002">
    <property type="taxonomic scope" value="Bacteria"/>
</dbReference>
<dbReference type="EC" id="2.7.13.3" evidence="3"/>
<dbReference type="InterPro" id="IPR003594">
    <property type="entry name" value="HATPase_dom"/>
</dbReference>
<dbReference type="GO" id="GO:0004721">
    <property type="term" value="F:phosphoprotein phosphatase activity"/>
    <property type="evidence" value="ECO:0007669"/>
    <property type="project" value="TreeGrafter"/>
</dbReference>
<evidence type="ECO:0000256" key="3">
    <source>
        <dbReference type="ARBA" id="ARBA00012438"/>
    </source>
</evidence>
<dbReference type="Pfam" id="PF02518">
    <property type="entry name" value="HATPase_c"/>
    <property type="match status" value="1"/>
</dbReference>
<keyword evidence="12" id="KW-1185">Reference proteome</keyword>
<dbReference type="InterPro" id="IPR036890">
    <property type="entry name" value="HATPase_C_sf"/>
</dbReference>
<dbReference type="SUPFAM" id="SSF55874">
    <property type="entry name" value="ATPase domain of HSP90 chaperone/DNA topoisomerase II/histidine kinase"/>
    <property type="match status" value="1"/>
</dbReference>
<dbReference type="SMART" id="SM00388">
    <property type="entry name" value="HisKA"/>
    <property type="match status" value="1"/>
</dbReference>
<dbReference type="NCBIfam" id="NF046044">
    <property type="entry name" value="PnpS"/>
    <property type="match status" value="1"/>
</dbReference>
<keyword evidence="4" id="KW-0597">Phosphoprotein</keyword>
<evidence type="ECO:0000256" key="5">
    <source>
        <dbReference type="ARBA" id="ARBA00022679"/>
    </source>
</evidence>
<dbReference type="PROSITE" id="PS50112">
    <property type="entry name" value="PAS"/>
    <property type="match status" value="1"/>
</dbReference>
<dbReference type="Pfam" id="PF00512">
    <property type="entry name" value="HisKA"/>
    <property type="match status" value="1"/>
</dbReference>
<dbReference type="AlphaFoldDB" id="D7CLL1"/>
<dbReference type="SUPFAM" id="SSF55785">
    <property type="entry name" value="PYP-like sensor domain (PAS domain)"/>
    <property type="match status" value="1"/>
</dbReference>
<dbReference type="PANTHER" id="PTHR45453:SF1">
    <property type="entry name" value="PHOSPHATE REGULON SENSOR PROTEIN PHOR"/>
    <property type="match status" value="1"/>
</dbReference>
<proteinExistence type="predicted"/>
<dbReference type="Proteomes" id="UP000000378">
    <property type="component" value="Chromosome"/>
</dbReference>
<accession>D7CLL1</accession>
<dbReference type="GO" id="GO:0005886">
    <property type="term" value="C:plasma membrane"/>
    <property type="evidence" value="ECO:0007669"/>
    <property type="project" value="TreeGrafter"/>
</dbReference>
<reference evidence="12" key="1">
    <citation type="journal article" date="2010" name="Stand. Genomic Sci.">
        <title>Complete genome sequence of Syntrophothermus lipocalidus type strain (TGB-C1T).</title>
        <authorList>
            <consortium name="US DOE Joint Genome Institute (JGI-PGF)"/>
            <person name="Djao O."/>
            <person name="Zhang X."/>
            <person name="Lucas S."/>
            <person name="Lapidus A."/>
            <person name="Glavina Del Rio T."/>
            <person name="Nolan M."/>
            <person name="Tice H."/>
            <person name="Cheng J."/>
            <person name="Han C."/>
            <person name="Tapia R."/>
            <person name="Goodwin L."/>
            <person name="Pitluck S."/>
            <person name="Liolios K."/>
            <person name="Ivanova N."/>
            <person name="Mavromatis K."/>
            <person name="Mikhailova N."/>
            <person name="Ovchinnikova G."/>
            <person name="Pati A."/>
            <person name="Brambilla E."/>
            <person name="Chen A."/>
            <person name="Palaniappan K."/>
            <person name="Land M."/>
            <person name="Hauser L."/>
            <person name="Chang Y."/>
            <person name="Jeffries C."/>
            <person name="Rohde M."/>
            <person name="Sikorski J."/>
            <person name="Spring S."/>
            <person name="Goker M."/>
            <person name="Detter J."/>
            <person name="Woyke T."/>
            <person name="Bristow J."/>
            <person name="Eisen J."/>
            <person name="Markowitz V."/>
            <person name="Hugenholtz P."/>
            <person name="Kyrpides N."/>
            <person name="Klenk H."/>
        </authorList>
    </citation>
    <scope>NUCLEOTIDE SEQUENCE [LARGE SCALE GENOMIC DNA]</scope>
    <source>
        <strain evidence="12">DSM 12680 / TGB-C1</strain>
    </source>
</reference>
<dbReference type="NCBIfam" id="TIGR00229">
    <property type="entry name" value="sensory_box"/>
    <property type="match status" value="1"/>
</dbReference>
<feature type="domain" description="PAS" evidence="10">
    <location>
        <begin position="14"/>
        <end position="75"/>
    </location>
</feature>
<dbReference type="EMBL" id="CP002048">
    <property type="protein sequence ID" value="ADI01596.1"/>
    <property type="molecule type" value="Genomic_DNA"/>
</dbReference>
<name>D7CLL1_SYNLT</name>
<dbReference type="InterPro" id="IPR050351">
    <property type="entry name" value="BphY/WalK/GraS-like"/>
</dbReference>
<sequence>MHDGEKTGEETFRERNKMKAILTTLVDGVMAVSRDGIVTLANKAAEEIFKARHEGLVGRPFASLVSSQELNQMLEDVFETGRQIFTETALEQCLFRVQMAAINGEKGDVEGAVVVFHDVTDARKFDQMRSEFVANVSHELRTPLTAIKGFVETLLDGALEDKLICRRFLTIIEGENNRLTRLIDDLLTLSAIESRERKLTLKPVCLVTSIIQVMNILGPQAREKRLHLELIFNRDLPPVKADEDLVGQVLINLIDNAIKYTSPGGKIVIRVKRGGDQVFTSITDTGTGIPQESLPRLFERFYRVDKARSRELGGTGLGLAIVKHIVESHGGEVFVESELGKGSTFGFSLWVA</sequence>
<keyword evidence="5" id="KW-0808">Transferase</keyword>
<reference evidence="11 12" key="2">
    <citation type="journal article" date="2010" name="Stand. Genomic Sci.">
        <title>Complete genome sequence of Syntrophothermus lipocalidus type strain (TGB-C1).</title>
        <authorList>
            <person name="Djao O.D."/>
            <person name="Zhang X."/>
            <person name="Lucas S."/>
            <person name="Lapidus A."/>
            <person name="Del Rio T.G."/>
            <person name="Nolan M."/>
            <person name="Tice H."/>
            <person name="Cheng J.F."/>
            <person name="Han C."/>
            <person name="Tapia R."/>
            <person name="Goodwin L."/>
            <person name="Pitluck S."/>
            <person name="Liolios K."/>
            <person name="Ivanova N."/>
            <person name="Mavromatis K."/>
            <person name="Mikhailova N."/>
            <person name="Ovchinnikova G."/>
            <person name="Pati A."/>
            <person name="Brambilla E."/>
            <person name="Chen A."/>
            <person name="Palaniappan K."/>
            <person name="Land M."/>
            <person name="Hauser L."/>
            <person name="Chang Y.J."/>
            <person name="Jeffries C.D."/>
            <person name="Rohde M."/>
            <person name="Sikorski J."/>
            <person name="Spring S."/>
            <person name="Goker M."/>
            <person name="Detter J.C."/>
            <person name="Woyke T."/>
            <person name="Bristow J."/>
            <person name="Eisen J.A."/>
            <person name="Markowitz V."/>
            <person name="Hugenholtz P."/>
            <person name="Kyrpides N.C."/>
            <person name="Klenk H.P."/>
        </authorList>
    </citation>
    <scope>NUCLEOTIDE SEQUENCE [LARGE SCALE GENOMIC DNA]</scope>
    <source>
        <strain evidence="12">DSM 12680 / TGB-C1</strain>
    </source>
</reference>
<dbReference type="HOGENOM" id="CLU_000445_89_2_9"/>
<comment type="catalytic activity">
    <reaction evidence="1">
        <text>ATP + protein L-histidine = ADP + protein N-phospho-L-histidine.</text>
        <dbReference type="EC" id="2.7.13.3"/>
    </reaction>
</comment>
<dbReference type="Pfam" id="PF08448">
    <property type="entry name" value="PAS_4"/>
    <property type="match status" value="1"/>
</dbReference>
<protein>
    <recommendedName>
        <fullName evidence="3">histidine kinase</fullName>
        <ecNumber evidence="3">2.7.13.3</ecNumber>
    </recommendedName>
</protein>
<dbReference type="SUPFAM" id="SSF47384">
    <property type="entry name" value="Homodimeric domain of signal transducing histidine kinase"/>
    <property type="match status" value="1"/>
</dbReference>
<evidence type="ECO:0000256" key="4">
    <source>
        <dbReference type="ARBA" id="ARBA00022553"/>
    </source>
</evidence>
<dbReference type="RefSeq" id="WP_013174998.1">
    <property type="nucleotide sequence ID" value="NC_014220.1"/>
</dbReference>
<dbReference type="CDD" id="cd00130">
    <property type="entry name" value="PAS"/>
    <property type="match status" value="1"/>
</dbReference>
<dbReference type="Gene3D" id="3.30.450.20">
    <property type="entry name" value="PAS domain"/>
    <property type="match status" value="1"/>
</dbReference>
<dbReference type="OrthoDB" id="9813151at2"/>
<dbReference type="InterPro" id="IPR004358">
    <property type="entry name" value="Sig_transdc_His_kin-like_C"/>
</dbReference>
<dbReference type="SMART" id="SM00387">
    <property type="entry name" value="HATPase_c"/>
    <property type="match status" value="1"/>
</dbReference>
<dbReference type="InterPro" id="IPR036097">
    <property type="entry name" value="HisK_dim/P_sf"/>
</dbReference>
<dbReference type="InterPro" id="IPR003661">
    <property type="entry name" value="HisK_dim/P_dom"/>
</dbReference>
<keyword evidence="8" id="KW-0472">Membrane</keyword>
<dbReference type="PANTHER" id="PTHR45453">
    <property type="entry name" value="PHOSPHATE REGULON SENSOR PROTEIN PHOR"/>
    <property type="match status" value="1"/>
</dbReference>
<dbReference type="Gene3D" id="3.30.565.10">
    <property type="entry name" value="Histidine kinase-like ATPase, C-terminal domain"/>
    <property type="match status" value="1"/>
</dbReference>
<evidence type="ECO:0000313" key="11">
    <source>
        <dbReference type="EMBL" id="ADI01596.1"/>
    </source>
</evidence>
<evidence type="ECO:0000256" key="6">
    <source>
        <dbReference type="ARBA" id="ARBA00022777"/>
    </source>
</evidence>
<dbReference type="PRINTS" id="PR00344">
    <property type="entry name" value="BCTRLSENSOR"/>
</dbReference>
<evidence type="ECO:0000256" key="8">
    <source>
        <dbReference type="ARBA" id="ARBA00023136"/>
    </source>
</evidence>
<dbReference type="FunFam" id="1.10.287.130:FF:000001">
    <property type="entry name" value="Two-component sensor histidine kinase"/>
    <property type="match status" value="1"/>
</dbReference>